<dbReference type="NCBIfam" id="TIGR04019">
    <property type="entry name" value="B_thiol_YtxJ"/>
    <property type="match status" value="1"/>
</dbReference>
<accession>A0ABQ5MIJ5</accession>
<proteinExistence type="predicted"/>
<reference evidence="1" key="1">
    <citation type="submission" date="2022-07" db="EMBL/GenBank/DDBJ databases">
        <title>Taxonomy of Novel Oxalotrophic and Methylotrophic Bacteria.</title>
        <authorList>
            <person name="Sahin N."/>
            <person name="Tani A."/>
        </authorList>
    </citation>
    <scope>NUCLEOTIDE SEQUENCE</scope>
    <source>
        <strain evidence="1">Y10</strain>
    </source>
</reference>
<gene>
    <name evidence="1" type="primary">ytxJ</name>
    <name evidence="1" type="ORF">Y10_15820</name>
</gene>
<dbReference type="Gene3D" id="3.40.30.10">
    <property type="entry name" value="Glutaredoxin"/>
    <property type="match status" value="1"/>
</dbReference>
<dbReference type="Pfam" id="PF11009">
    <property type="entry name" value="BrxC"/>
    <property type="match status" value="1"/>
</dbReference>
<keyword evidence="2" id="KW-1185">Reference proteome</keyword>
<dbReference type="Proteomes" id="UP001143543">
    <property type="component" value="Unassembled WGS sequence"/>
</dbReference>
<sequence length="126" mass="13973">MGIFNSIFGKGSDGETSTFPWVPLEDIAQLDAIENESETQTVAIFKHSVRCGISAMVKRGFENEENSNVDVKLYYLDLINYRPISNEIAERFGVVHESPQLIVLKNKEVITTASHGAINEVDLASL</sequence>
<dbReference type="InterPro" id="IPR022551">
    <property type="entry name" value="BrxC"/>
</dbReference>
<dbReference type="EMBL" id="BRVO01000002">
    <property type="protein sequence ID" value="GLB49214.1"/>
    <property type="molecule type" value="Genomic_DNA"/>
</dbReference>
<comment type="caution">
    <text evidence="1">The sequence shown here is derived from an EMBL/GenBank/DDBJ whole genome shotgun (WGS) entry which is preliminary data.</text>
</comment>
<name>A0ABQ5MIJ5_9FLAO</name>
<dbReference type="InterPro" id="IPR036249">
    <property type="entry name" value="Thioredoxin-like_sf"/>
</dbReference>
<evidence type="ECO:0000313" key="1">
    <source>
        <dbReference type="EMBL" id="GLB49214.1"/>
    </source>
</evidence>
<evidence type="ECO:0000313" key="2">
    <source>
        <dbReference type="Proteomes" id="UP001143543"/>
    </source>
</evidence>
<dbReference type="SUPFAM" id="SSF52833">
    <property type="entry name" value="Thioredoxin-like"/>
    <property type="match status" value="1"/>
</dbReference>
<protein>
    <submittedName>
        <fullName evidence="1">Thioredoxin family protein</fullName>
    </submittedName>
</protein>
<dbReference type="RefSeq" id="WP_281764856.1">
    <property type="nucleotide sequence ID" value="NZ_BRVO01000002.1"/>
</dbReference>
<organism evidence="1 2">
    <name type="scientific">Neptunitalea lumnitzerae</name>
    <dbReference type="NCBI Taxonomy" id="2965509"/>
    <lineage>
        <taxon>Bacteria</taxon>
        <taxon>Pseudomonadati</taxon>
        <taxon>Bacteroidota</taxon>
        <taxon>Flavobacteriia</taxon>
        <taxon>Flavobacteriales</taxon>
        <taxon>Flavobacteriaceae</taxon>
        <taxon>Neptunitalea</taxon>
    </lineage>
</organism>